<sequence>MTSDSAPATLPPELERQIFKTTAVLHEKMIPTLLLVARRVHEWVEPHLYSFIQISHTPIKNGHLTRLVHWLDHRPSHFFRRACRHLVLMDMGLENETGWNSADVDRLLLTCTGVTNLLILASNPLRPLVPCVPQLRPTHLILFGQAVPRTTVAESFDFQVPLFQHLTHLQLVGITQKYHVEWPHWPAIAGLSTLTHLAVFAERDVPAYILSILPNLKGFVLYELDNSEMTSPDMLLDPRIFVESAFESVASWYVGARGVDDIWVRADEFIARKRRGEIEKSVYRWPK</sequence>
<evidence type="ECO:0000313" key="1">
    <source>
        <dbReference type="EMBL" id="KAJ7615565.1"/>
    </source>
</evidence>
<gene>
    <name evidence="1" type="ORF">FB45DRAFT_1108393</name>
</gene>
<reference evidence="1" key="1">
    <citation type="submission" date="2023-03" db="EMBL/GenBank/DDBJ databases">
        <title>Massive genome expansion in bonnet fungi (Mycena s.s.) driven by repeated elements and novel gene families across ecological guilds.</title>
        <authorList>
            <consortium name="Lawrence Berkeley National Laboratory"/>
            <person name="Harder C.B."/>
            <person name="Miyauchi S."/>
            <person name="Viragh M."/>
            <person name="Kuo A."/>
            <person name="Thoen E."/>
            <person name="Andreopoulos B."/>
            <person name="Lu D."/>
            <person name="Skrede I."/>
            <person name="Drula E."/>
            <person name="Henrissat B."/>
            <person name="Morin E."/>
            <person name="Kohler A."/>
            <person name="Barry K."/>
            <person name="LaButti K."/>
            <person name="Morin E."/>
            <person name="Salamov A."/>
            <person name="Lipzen A."/>
            <person name="Mereny Z."/>
            <person name="Hegedus B."/>
            <person name="Baldrian P."/>
            <person name="Stursova M."/>
            <person name="Weitz H."/>
            <person name="Taylor A."/>
            <person name="Grigoriev I.V."/>
            <person name="Nagy L.G."/>
            <person name="Martin F."/>
            <person name="Kauserud H."/>
        </authorList>
    </citation>
    <scope>NUCLEOTIDE SEQUENCE</scope>
    <source>
        <strain evidence="1">9284</strain>
    </source>
</reference>
<dbReference type="Proteomes" id="UP001221142">
    <property type="component" value="Unassembled WGS sequence"/>
</dbReference>
<proteinExistence type="predicted"/>
<dbReference type="AlphaFoldDB" id="A0AAD7BBF8"/>
<organism evidence="1 2">
    <name type="scientific">Roridomyces roridus</name>
    <dbReference type="NCBI Taxonomy" id="1738132"/>
    <lineage>
        <taxon>Eukaryota</taxon>
        <taxon>Fungi</taxon>
        <taxon>Dikarya</taxon>
        <taxon>Basidiomycota</taxon>
        <taxon>Agaricomycotina</taxon>
        <taxon>Agaricomycetes</taxon>
        <taxon>Agaricomycetidae</taxon>
        <taxon>Agaricales</taxon>
        <taxon>Marasmiineae</taxon>
        <taxon>Mycenaceae</taxon>
        <taxon>Roridomyces</taxon>
    </lineage>
</organism>
<accession>A0AAD7BBF8</accession>
<comment type="caution">
    <text evidence="1">The sequence shown here is derived from an EMBL/GenBank/DDBJ whole genome shotgun (WGS) entry which is preliminary data.</text>
</comment>
<protein>
    <submittedName>
        <fullName evidence="1">Uncharacterized protein</fullName>
    </submittedName>
</protein>
<dbReference type="EMBL" id="JARKIF010000024">
    <property type="protein sequence ID" value="KAJ7615565.1"/>
    <property type="molecule type" value="Genomic_DNA"/>
</dbReference>
<name>A0AAD7BBF8_9AGAR</name>
<evidence type="ECO:0000313" key="2">
    <source>
        <dbReference type="Proteomes" id="UP001221142"/>
    </source>
</evidence>
<keyword evidence="2" id="KW-1185">Reference proteome</keyword>